<reference evidence="1 2" key="1">
    <citation type="submission" date="2024-03" db="EMBL/GenBank/DDBJ databases">
        <title>Human intestinal bacterial collection.</title>
        <authorList>
            <person name="Pauvert C."/>
            <person name="Hitch T.C.A."/>
            <person name="Clavel T."/>
        </authorList>
    </citation>
    <scope>NUCLEOTIDE SEQUENCE [LARGE SCALE GENOMIC DNA]</scope>
    <source>
        <strain evidence="1 2">CLA-AP-H27</strain>
    </source>
</reference>
<keyword evidence="1" id="KW-0378">Hydrolase</keyword>
<keyword evidence="2" id="KW-1185">Reference proteome</keyword>
<organism evidence="1 2">
    <name type="scientific">Ventrimonas faecis</name>
    <dbReference type="NCBI Taxonomy" id="3133170"/>
    <lineage>
        <taxon>Bacteria</taxon>
        <taxon>Bacillati</taxon>
        <taxon>Bacillota</taxon>
        <taxon>Clostridia</taxon>
        <taxon>Lachnospirales</taxon>
        <taxon>Lachnospiraceae</taxon>
        <taxon>Ventrimonas</taxon>
    </lineage>
</organism>
<dbReference type="InterPro" id="IPR006439">
    <property type="entry name" value="HAD-SF_hydro_IA"/>
</dbReference>
<dbReference type="RefSeq" id="WP_349229037.1">
    <property type="nucleotide sequence ID" value="NZ_JBBMFJ010000010.1"/>
</dbReference>
<dbReference type="SUPFAM" id="SSF56784">
    <property type="entry name" value="HAD-like"/>
    <property type="match status" value="1"/>
</dbReference>
<dbReference type="Gene3D" id="3.40.50.1000">
    <property type="entry name" value="HAD superfamily/HAD-like"/>
    <property type="match status" value="1"/>
</dbReference>
<dbReference type="InterPro" id="IPR036412">
    <property type="entry name" value="HAD-like_sf"/>
</dbReference>
<name>A0ABV1HKG0_9FIRM</name>
<dbReference type="InterPro" id="IPR023198">
    <property type="entry name" value="PGP-like_dom2"/>
</dbReference>
<evidence type="ECO:0000313" key="2">
    <source>
        <dbReference type="Proteomes" id="UP001437460"/>
    </source>
</evidence>
<dbReference type="Proteomes" id="UP001437460">
    <property type="component" value="Unassembled WGS sequence"/>
</dbReference>
<dbReference type="GO" id="GO:0016787">
    <property type="term" value="F:hydrolase activity"/>
    <property type="evidence" value="ECO:0007669"/>
    <property type="project" value="UniProtKB-KW"/>
</dbReference>
<dbReference type="InterPro" id="IPR050155">
    <property type="entry name" value="HAD-like_hydrolase_sf"/>
</dbReference>
<dbReference type="SFLD" id="SFLDS00003">
    <property type="entry name" value="Haloacid_Dehalogenase"/>
    <property type="match status" value="1"/>
</dbReference>
<dbReference type="PANTHER" id="PTHR43434:SF20">
    <property type="entry name" value="5'-NUCLEOTIDASE"/>
    <property type="match status" value="1"/>
</dbReference>
<dbReference type="CDD" id="cd04302">
    <property type="entry name" value="HAD_5NT"/>
    <property type="match status" value="1"/>
</dbReference>
<dbReference type="EMBL" id="JBBMFJ010000010">
    <property type="protein sequence ID" value="MEQ2562803.1"/>
    <property type="molecule type" value="Genomic_DNA"/>
</dbReference>
<sequence>MKKYLFFDLDGTLTDSAEGITNSVAYVLARYGIKVEDKSSLNVFVGPPLVESFMKYYGFDREKAKASVGIYREYFEDKGMFENAVYPGIPELLDGLRKDGYKLYVATSKPEQYSVKILEHFGLAEYFEMIGGADMNETRVHKGDVIRYVMESCGLINPDEIVMVGDRENDMNGAKQNHMDSVGVLYGYGSREELENAGAGHIAETVEELGKVLRYL</sequence>
<evidence type="ECO:0000313" key="1">
    <source>
        <dbReference type="EMBL" id="MEQ2562803.1"/>
    </source>
</evidence>
<dbReference type="PANTHER" id="PTHR43434">
    <property type="entry name" value="PHOSPHOGLYCOLATE PHOSPHATASE"/>
    <property type="match status" value="1"/>
</dbReference>
<comment type="caution">
    <text evidence="1">The sequence shown here is derived from an EMBL/GenBank/DDBJ whole genome shotgun (WGS) entry which is preliminary data.</text>
</comment>
<proteinExistence type="predicted"/>
<dbReference type="Gene3D" id="1.10.150.240">
    <property type="entry name" value="Putative phosphatase, domain 2"/>
    <property type="match status" value="1"/>
</dbReference>
<accession>A0ABV1HKG0</accession>
<dbReference type="InterPro" id="IPR041492">
    <property type="entry name" value="HAD_2"/>
</dbReference>
<gene>
    <name evidence="1" type="ORF">WMO41_06460</name>
</gene>
<dbReference type="SFLD" id="SFLDG01135">
    <property type="entry name" value="C1.5.6:_HAD__Beta-PGM__Phospha"/>
    <property type="match status" value="1"/>
</dbReference>
<dbReference type="Pfam" id="PF13419">
    <property type="entry name" value="HAD_2"/>
    <property type="match status" value="1"/>
</dbReference>
<dbReference type="NCBIfam" id="TIGR01549">
    <property type="entry name" value="HAD-SF-IA-v1"/>
    <property type="match status" value="1"/>
</dbReference>
<dbReference type="SFLD" id="SFLDG01129">
    <property type="entry name" value="C1.5:_HAD__Beta-PGM__Phosphata"/>
    <property type="match status" value="1"/>
</dbReference>
<dbReference type="InterPro" id="IPR023214">
    <property type="entry name" value="HAD_sf"/>
</dbReference>
<protein>
    <submittedName>
        <fullName evidence="1">HAD family hydrolase</fullName>
    </submittedName>
</protein>